<dbReference type="Pfam" id="PF03050">
    <property type="entry name" value="DDE_Tnp_IS66"/>
    <property type="match status" value="1"/>
</dbReference>
<organism evidence="4">
    <name type="scientific">Lactobacillus delbrueckii subsp. lactis</name>
    <dbReference type="NCBI Taxonomy" id="29397"/>
    <lineage>
        <taxon>Bacteria</taxon>
        <taxon>Bacillati</taxon>
        <taxon>Bacillota</taxon>
        <taxon>Bacilli</taxon>
        <taxon>Lactobacillales</taxon>
        <taxon>Lactobacillaceae</taxon>
        <taxon>Lactobacillus</taxon>
    </lineage>
</organism>
<protein>
    <submittedName>
        <fullName evidence="4">IS66 family transposase</fullName>
    </submittedName>
</protein>
<dbReference type="EMBL" id="CP031023">
    <property type="protein sequence ID" value="AZA16215.1"/>
    <property type="molecule type" value="Genomic_DNA"/>
</dbReference>
<dbReference type="InterPro" id="IPR024474">
    <property type="entry name" value="Znf_dom_IS66"/>
</dbReference>
<accession>A0A3G6JDX6</accession>
<dbReference type="InterPro" id="IPR052344">
    <property type="entry name" value="Transposase-related"/>
</dbReference>
<dbReference type="PANTHER" id="PTHR33678">
    <property type="entry name" value="BLL1576 PROTEIN"/>
    <property type="match status" value="1"/>
</dbReference>
<evidence type="ECO:0000259" key="1">
    <source>
        <dbReference type="Pfam" id="PF03050"/>
    </source>
</evidence>
<evidence type="ECO:0000313" key="4">
    <source>
        <dbReference type="EMBL" id="AZA16215.1"/>
    </source>
</evidence>
<gene>
    <name evidence="4" type="ORF">DQL93_06520</name>
</gene>
<evidence type="ECO:0000259" key="2">
    <source>
        <dbReference type="Pfam" id="PF13005"/>
    </source>
</evidence>
<feature type="domain" description="Transposase IS66 C-terminal" evidence="3">
    <location>
        <begin position="397"/>
        <end position="438"/>
    </location>
</feature>
<proteinExistence type="predicted"/>
<evidence type="ECO:0000259" key="3">
    <source>
        <dbReference type="Pfam" id="PF13817"/>
    </source>
</evidence>
<feature type="domain" description="Transposase IS66 zinc-finger binding" evidence="2">
    <location>
        <begin position="43"/>
        <end position="85"/>
    </location>
</feature>
<name>A0A3G6JDX6_LACDL</name>
<dbReference type="NCBIfam" id="NF033517">
    <property type="entry name" value="transpos_IS66"/>
    <property type="match status" value="1"/>
</dbReference>
<dbReference type="InterPro" id="IPR039552">
    <property type="entry name" value="IS66_C"/>
</dbReference>
<sequence length="447" mass="51698">MTRTCPRITETITYKRRKQVGRKQDILDSLPGEEVHYQLDDLTCPDCQHELKEIGSFCARKELLYIPAQVKRIDHIQHSYKCQHCSDEAPADKIIKAPVPKAPLTNSLGSASLIADTIYQKYVLKVPAYRQEKDLRRMGLPLDHKTVSNWHIKVCEYYLSSLYELLRQELLKLDVIHADETPYRVLDSERAKDYVWTFLSGKHAEKPIVLYHHGSRKGAEAWDFLTGFSGYLHCDQYPGYLRLSKQDVTLVGCMAHARRKFCDSLPKDKARESDVTSVANQGIHYCNQMFRLERAWEDLSAEERYEKRQSELKPLLEKFSDWCSKKSISVLPSGKLGTAVQYCIKHMDKFMNVLKDGRLELSNNRAERAVKEIVMGRKNWLFSQSSTGAKSMAIIMSILETAKQNGLDQFKYINYLLDKLPNELSLLDNQRLEAYLPWAENVQLHCK</sequence>
<reference evidence="4" key="1">
    <citation type="submission" date="2018-07" db="EMBL/GenBank/DDBJ databases">
        <authorList>
            <person name="Somerville V."/>
        </authorList>
    </citation>
    <scope>NUCLEOTIDE SEQUENCE</scope>
    <source>
        <strain evidence="4">NWC_2_2</strain>
    </source>
</reference>
<dbReference type="InterPro" id="IPR004291">
    <property type="entry name" value="Transposase_IS66_central"/>
</dbReference>
<dbReference type="Pfam" id="PF13817">
    <property type="entry name" value="DDE_Tnp_IS66_C"/>
    <property type="match status" value="1"/>
</dbReference>
<dbReference type="AlphaFoldDB" id="A0A3G6JDX6"/>
<dbReference type="Pfam" id="PF13005">
    <property type="entry name" value="zf-IS66"/>
    <property type="match status" value="1"/>
</dbReference>
<dbReference type="PANTHER" id="PTHR33678:SF2">
    <property type="match status" value="1"/>
</dbReference>
<feature type="domain" description="Transposase IS66 central" evidence="1">
    <location>
        <begin position="108"/>
        <end position="390"/>
    </location>
</feature>
<dbReference type="RefSeq" id="WP_231542116.1">
    <property type="nucleotide sequence ID" value="NZ_JAGJBO010000079.1"/>
</dbReference>